<dbReference type="Proteomes" id="UP000824115">
    <property type="component" value="Unassembled WGS sequence"/>
</dbReference>
<reference evidence="3" key="1">
    <citation type="journal article" date="2021" name="PeerJ">
        <title>Extensive microbial diversity within the chicken gut microbiome revealed by metagenomics and culture.</title>
        <authorList>
            <person name="Gilroy R."/>
            <person name="Ravi A."/>
            <person name="Getino M."/>
            <person name="Pursley I."/>
            <person name="Horton D.L."/>
            <person name="Alikhan N.F."/>
            <person name="Baker D."/>
            <person name="Gharbi K."/>
            <person name="Hall N."/>
            <person name="Watson M."/>
            <person name="Adriaenssens E.M."/>
            <person name="Foster-Nyarko E."/>
            <person name="Jarju S."/>
            <person name="Secka A."/>
            <person name="Antonio M."/>
            <person name="Oren A."/>
            <person name="Chaudhuri R.R."/>
            <person name="La Ragione R."/>
            <person name="Hildebrand F."/>
            <person name="Pallen M.J."/>
        </authorList>
    </citation>
    <scope>NUCLEOTIDE SEQUENCE</scope>
    <source>
        <strain evidence="3">Gambia16-554</strain>
    </source>
</reference>
<feature type="compositionally biased region" description="Basic and acidic residues" evidence="1">
    <location>
        <begin position="96"/>
        <end position="108"/>
    </location>
</feature>
<feature type="domain" description="DUF4988" evidence="2">
    <location>
        <begin position="29"/>
        <end position="170"/>
    </location>
</feature>
<dbReference type="InterPro" id="IPR032149">
    <property type="entry name" value="DUF4988"/>
</dbReference>
<name>A0A9D2GR12_9BACT</name>
<sequence>MKRIFTTIMAGAAALVGMVSCSQYDDSALRDSLAGLTDRIDAIDSALNGAGGEIAALQELASKAEGYITVDEVVENTDGWTLVFSDGDSVVLRNGAKGEEGEDGKQGEAGENGKPGEAGSPLTIVLQNGVYYWAWKDSGELLKGTDGQPMPASSTPTLSVDEESGCWIVNGQYTDMPAIGGDSRFIRKVEVSDYYVYITLSNGYTLNLSRTQSGESIEIGDYGFRFLDTEGTSDLKSKEDFIRSEAQYVGYEMKPEGATVFFVHPDGWNVAFGTEENAGKIAITAPDFNNPIREDEGTIAAVLTKDGVTVVANLQVKVDQSADPVVYSYTVKDETENEISSDQTIEFLTGEAMTFTYTIEPELNEDHDAVLAATDGWVIEESQETPGQFTLTAPASAGSGEVTIQVNETEPIVLFKVNATAPSLTVTDQEGSPVEDSYLFYAEDVKTFNYTWAPADATVTINGPESWTLDYSDGTLTVTPPAEEAGATVSGTVSYTLTRGEEEILKGDLFSVEVSFGQAPPQPGDYYYADGTWSSALNETEDNPAIGVVFWIGTHTDGKLLEDYPALAQGGNHGLVVAFKNVLATAFRSSGEITLPSVSYVNSVEAAENASNTGEILSTGAYGYANTCLLRETNDQELTILTALDSYAETYACPAPENTSDWFIPSAVEMFYLIAGNTASISTGGGYNFSVTAGDLTNGVAVYNAIREKYPEKDETFGDAYYTFNNVWLSHIDTAYGTPTNPHGGWSISGSVEGPYTLSAAGFSDKKAVRPILAF</sequence>
<gene>
    <name evidence="3" type="ORF">IAC04_04815</name>
</gene>
<dbReference type="Pfam" id="PF16378">
    <property type="entry name" value="DUF4988"/>
    <property type="match status" value="1"/>
</dbReference>
<proteinExistence type="predicted"/>
<protein>
    <submittedName>
        <fullName evidence="3">DUF4988 domain-containing protein</fullName>
    </submittedName>
</protein>
<comment type="caution">
    <text evidence="3">The sequence shown here is derived from an EMBL/GenBank/DDBJ whole genome shotgun (WGS) entry which is preliminary data.</text>
</comment>
<dbReference type="AlphaFoldDB" id="A0A9D2GR12"/>
<feature type="region of interest" description="Disordered" evidence="1">
    <location>
        <begin position="93"/>
        <end position="120"/>
    </location>
</feature>
<accession>A0A9D2GR12</accession>
<organism evidence="3 4">
    <name type="scientific">Candidatus Coprenecus stercoravium</name>
    <dbReference type="NCBI Taxonomy" id="2840735"/>
    <lineage>
        <taxon>Bacteria</taxon>
        <taxon>Pseudomonadati</taxon>
        <taxon>Bacteroidota</taxon>
        <taxon>Bacteroidia</taxon>
        <taxon>Bacteroidales</taxon>
        <taxon>Rikenellaceae</taxon>
        <taxon>Rikenellaceae incertae sedis</taxon>
        <taxon>Candidatus Coprenecus</taxon>
    </lineage>
</organism>
<evidence type="ECO:0000259" key="2">
    <source>
        <dbReference type="Pfam" id="PF16378"/>
    </source>
</evidence>
<dbReference type="EMBL" id="DXAW01000089">
    <property type="protein sequence ID" value="HIZ85793.1"/>
    <property type="molecule type" value="Genomic_DNA"/>
</dbReference>
<evidence type="ECO:0000313" key="3">
    <source>
        <dbReference type="EMBL" id="HIZ85793.1"/>
    </source>
</evidence>
<dbReference type="PROSITE" id="PS51257">
    <property type="entry name" value="PROKAR_LIPOPROTEIN"/>
    <property type="match status" value="1"/>
</dbReference>
<evidence type="ECO:0000256" key="1">
    <source>
        <dbReference type="SAM" id="MobiDB-lite"/>
    </source>
</evidence>
<evidence type="ECO:0000313" key="4">
    <source>
        <dbReference type="Proteomes" id="UP000824115"/>
    </source>
</evidence>
<reference evidence="3" key="2">
    <citation type="submission" date="2021-04" db="EMBL/GenBank/DDBJ databases">
        <authorList>
            <person name="Gilroy R."/>
        </authorList>
    </citation>
    <scope>NUCLEOTIDE SEQUENCE</scope>
    <source>
        <strain evidence="3">Gambia16-554</strain>
    </source>
</reference>